<evidence type="ECO:0000256" key="1">
    <source>
        <dbReference type="SAM" id="Phobius"/>
    </source>
</evidence>
<dbReference type="EMBL" id="NART01000072">
    <property type="protein sequence ID" value="OTQ08688.1"/>
    <property type="molecule type" value="Genomic_DNA"/>
</dbReference>
<feature type="transmembrane region" description="Helical" evidence="1">
    <location>
        <begin position="235"/>
        <end position="252"/>
    </location>
</feature>
<feature type="transmembrane region" description="Helical" evidence="1">
    <location>
        <begin position="282"/>
        <end position="299"/>
    </location>
</feature>
<dbReference type="AlphaFoldDB" id="A0A242NGD8"/>
<keyword evidence="1" id="KW-1133">Transmembrane helix</keyword>
<feature type="transmembrane region" description="Helical" evidence="1">
    <location>
        <begin position="99"/>
        <end position="119"/>
    </location>
</feature>
<dbReference type="RefSeq" id="WP_086272251.1">
    <property type="nucleotide sequence ID" value="NZ_MZNE01000072.1"/>
</dbReference>
<feature type="transmembrane region" description="Helical" evidence="1">
    <location>
        <begin position="44"/>
        <end position="65"/>
    </location>
</feature>
<protein>
    <submittedName>
        <fullName evidence="2">DUF2157 domain-containing protein</fullName>
    </submittedName>
</protein>
<evidence type="ECO:0000313" key="2">
    <source>
        <dbReference type="EMBL" id="OTP98986.1"/>
    </source>
</evidence>
<dbReference type="EMBL" id="NARP01000022">
    <property type="protein sequence ID" value="OTP98986.1"/>
    <property type="molecule type" value="Genomic_DNA"/>
</dbReference>
<feature type="transmembrane region" description="Helical" evidence="1">
    <location>
        <begin position="166"/>
        <end position="186"/>
    </location>
</feature>
<dbReference type="OrthoDB" id="1675191at2"/>
<feature type="transmembrane region" description="Helical" evidence="1">
    <location>
        <begin position="206"/>
        <end position="223"/>
    </location>
</feature>
<feature type="transmembrane region" description="Helical" evidence="1">
    <location>
        <begin position="305"/>
        <end position="326"/>
    </location>
</feature>
<evidence type="ECO:0000313" key="5">
    <source>
        <dbReference type="Proteomes" id="UP000194977"/>
    </source>
</evidence>
<dbReference type="Proteomes" id="UP000194977">
    <property type="component" value="Unassembled WGS sequence"/>
</dbReference>
<gene>
    <name evidence="3" type="ORF">B6C91_11540</name>
    <name evidence="2" type="ORF">B6D08_08940</name>
</gene>
<organism evidence="2 5">
    <name type="scientific">Gilliamella apicola</name>
    <dbReference type="NCBI Taxonomy" id="1196095"/>
    <lineage>
        <taxon>Bacteria</taxon>
        <taxon>Pseudomonadati</taxon>
        <taxon>Pseudomonadota</taxon>
        <taxon>Gammaproteobacteria</taxon>
        <taxon>Orbales</taxon>
        <taxon>Orbaceae</taxon>
        <taxon>Gilliamella</taxon>
    </lineage>
</organism>
<name>A0A242NGD8_9GAMM</name>
<feature type="transmembrane region" description="Helical" evidence="1">
    <location>
        <begin position="139"/>
        <end position="159"/>
    </location>
</feature>
<comment type="caution">
    <text evidence="2">The sequence shown here is derived from an EMBL/GenBank/DDBJ whole genome shotgun (WGS) entry which is preliminary data.</text>
</comment>
<accession>A0A242NGD8</accession>
<feature type="transmembrane region" description="Helical" evidence="1">
    <location>
        <begin position="258"/>
        <end position="277"/>
    </location>
</feature>
<evidence type="ECO:0000313" key="4">
    <source>
        <dbReference type="Proteomes" id="UP000194800"/>
    </source>
</evidence>
<proteinExistence type="predicted"/>
<sequence length="354" mass="41140">MKITYKQLTCAVERKLLTYQQAERLWLFFQEQNKHQPSFQFTHILYYLGGLIAIGAMSLFMTLGWEHLGGIGLLCISTIYAITAFFTAEFLLKRYHLIIPANILITLVIVLTPLGVYGFENAIGVWDNHYVYTDYHQYIDFRWLFMELATVLVAVCLILRYRSSFLFMPLAFTLWYMSMDLTPYLVHLLGYAKNNIDYSDYLNVRQQVSLWFGLLVIVVAFLIDIKNKSDKDLSFWLYLFGVLAFWGALSSMESDSEFNKFLYFCVNLLMILIGVIIVRRVFVIFGGLGITGYLSYLSYNVFEDSLLFPFALTIIGLSIIVAGIFWQRHEKAINSYLLQSVPPGLKKYLEFKHY</sequence>
<dbReference type="Proteomes" id="UP000194800">
    <property type="component" value="Unassembled WGS sequence"/>
</dbReference>
<feature type="transmembrane region" description="Helical" evidence="1">
    <location>
        <begin position="71"/>
        <end position="92"/>
    </location>
</feature>
<reference evidence="4 5" key="1">
    <citation type="submission" date="2017-03" db="EMBL/GenBank/DDBJ databases">
        <title>Comparative genomics of honeybee gut symbionts reveal geographically distinct and subgroup specific antibiotic resistance.</title>
        <authorList>
            <person name="Ludvigsen J."/>
            <person name="Porcellato D."/>
            <person name="Labee-Lund T.M."/>
            <person name="Amdam G.V."/>
            <person name="Rudi K."/>
        </authorList>
    </citation>
    <scope>NUCLEOTIDE SEQUENCE [LARGE SCALE GENOMIC DNA]</scope>
    <source>
        <strain evidence="2 5">A-7-12</strain>
        <strain evidence="3 4">A-9-12</strain>
    </source>
</reference>
<keyword evidence="4" id="KW-1185">Reference proteome</keyword>
<keyword evidence="1" id="KW-0472">Membrane</keyword>
<keyword evidence="1" id="KW-0812">Transmembrane</keyword>
<evidence type="ECO:0000313" key="3">
    <source>
        <dbReference type="EMBL" id="OTQ08688.1"/>
    </source>
</evidence>